<keyword evidence="2" id="KW-1185">Reference proteome</keyword>
<dbReference type="Proteomes" id="UP000315128">
    <property type="component" value="Chromosome"/>
</dbReference>
<dbReference type="KEGG" id="lack:FLP15_02070"/>
<dbReference type="RefSeq" id="WP_142765814.1">
    <property type="nucleotide sequence ID" value="NZ_CP041356.1"/>
</dbReference>
<gene>
    <name evidence="1" type="ORF">FLP15_02070</name>
</gene>
<evidence type="ECO:0000313" key="1">
    <source>
        <dbReference type="EMBL" id="QDK70188.1"/>
    </source>
</evidence>
<dbReference type="AlphaFoldDB" id="A0A514Z6G3"/>
<evidence type="ECO:0000313" key="2">
    <source>
        <dbReference type="Proteomes" id="UP000315128"/>
    </source>
</evidence>
<proteinExistence type="predicted"/>
<name>A0A514Z6G3_9LACT</name>
<accession>A0A514Z6G3</accession>
<organism evidence="1 2">
    <name type="scientific">Lactococcus protaetiae</name>
    <dbReference type="NCBI Taxonomy" id="2592653"/>
    <lineage>
        <taxon>Bacteria</taxon>
        <taxon>Bacillati</taxon>
        <taxon>Bacillota</taxon>
        <taxon>Bacilli</taxon>
        <taxon>Lactobacillales</taxon>
        <taxon>Streptococcaceae</taxon>
        <taxon>Lactococcus</taxon>
    </lineage>
</organism>
<sequence>MSFFKDGVNDLTKKQTHYYVRIDTMVVTRSRYSKSYEEKRALFLARDSINSHQHFGTTMRILIARLRELEMEQKEGLSPQVKELFEDLKKDYDF</sequence>
<dbReference type="OrthoDB" id="9837814at2"/>
<reference evidence="1 2" key="1">
    <citation type="submission" date="2019-07" db="EMBL/GenBank/DDBJ databases">
        <title>Genome sequencing of KACC 19320.</title>
        <authorList>
            <person name="Heo J."/>
            <person name="Kim S.-J."/>
            <person name="Kim J.-S."/>
            <person name="Hong S.-B."/>
            <person name="Kwon S.-W."/>
        </authorList>
    </citation>
    <scope>NUCLEOTIDE SEQUENCE [LARGE SCALE GENOMIC DNA]</scope>
    <source>
        <strain evidence="1 2">KACC 19320</strain>
    </source>
</reference>
<protein>
    <submittedName>
        <fullName evidence="1">Uncharacterized protein</fullName>
    </submittedName>
</protein>
<dbReference type="EMBL" id="CP041356">
    <property type="protein sequence ID" value="QDK70188.1"/>
    <property type="molecule type" value="Genomic_DNA"/>
</dbReference>